<keyword evidence="3" id="KW-1185">Reference proteome</keyword>
<accession>G8R4B0</accession>
<proteinExistence type="predicted"/>
<protein>
    <submittedName>
        <fullName evidence="2">Uncharacterized protein</fullName>
    </submittedName>
</protein>
<evidence type="ECO:0000313" key="3">
    <source>
        <dbReference type="Proteomes" id="UP000005631"/>
    </source>
</evidence>
<evidence type="ECO:0000313" key="2">
    <source>
        <dbReference type="EMBL" id="AEV34210.1"/>
    </source>
</evidence>
<evidence type="ECO:0000256" key="1">
    <source>
        <dbReference type="SAM" id="MobiDB-lite"/>
    </source>
</evidence>
<dbReference type="KEGG" id="oho:Oweho_3259"/>
<gene>
    <name evidence="2" type="ordered locus">Oweho_3259</name>
</gene>
<organism evidence="2 3">
    <name type="scientific">Owenweeksia hongkongensis (strain DSM 17368 / CIP 108786 / JCM 12287 / NRRL B-23963 / UST20020801)</name>
    <dbReference type="NCBI Taxonomy" id="926562"/>
    <lineage>
        <taxon>Bacteria</taxon>
        <taxon>Pseudomonadati</taxon>
        <taxon>Bacteroidota</taxon>
        <taxon>Flavobacteriia</taxon>
        <taxon>Flavobacteriales</taxon>
        <taxon>Owenweeksiaceae</taxon>
        <taxon>Owenweeksia</taxon>
    </lineage>
</organism>
<dbReference type="STRING" id="926562.Oweho_3259"/>
<dbReference type="Proteomes" id="UP000005631">
    <property type="component" value="Chromosome"/>
</dbReference>
<dbReference type="HOGENOM" id="CLU_2667593_0_0_10"/>
<feature type="region of interest" description="Disordered" evidence="1">
    <location>
        <begin position="22"/>
        <end position="49"/>
    </location>
</feature>
<sequence>MSKSFRANRRYERLVFRGTHETPESTFGRDSNGYFYDRPTGSGRSGNSLNIHDTSKLGVIARIEYDFDNQTTKLL</sequence>
<reference evidence="2 3" key="1">
    <citation type="journal article" date="2012" name="Stand. Genomic Sci.">
        <title>Genome sequence of the orange-pigmented seawater bacterium Owenweeksia hongkongensis type strain (UST20020801(T)).</title>
        <authorList>
            <person name="Riedel T."/>
            <person name="Held B."/>
            <person name="Nolan M."/>
            <person name="Lucas S."/>
            <person name="Lapidus A."/>
            <person name="Tice H."/>
            <person name="Del Rio T.G."/>
            <person name="Cheng J.F."/>
            <person name="Han C."/>
            <person name="Tapia R."/>
            <person name="Goodwin L.A."/>
            <person name="Pitluck S."/>
            <person name="Liolios K."/>
            <person name="Mavromatis K."/>
            <person name="Pagani I."/>
            <person name="Ivanova N."/>
            <person name="Mikhailova N."/>
            <person name="Pati A."/>
            <person name="Chen A."/>
            <person name="Palaniappan K."/>
            <person name="Rohde M."/>
            <person name="Tindall B.J."/>
            <person name="Detter J.C."/>
            <person name="Goker M."/>
            <person name="Woyke T."/>
            <person name="Bristow J."/>
            <person name="Eisen J.A."/>
            <person name="Markowitz V."/>
            <person name="Hugenholtz P."/>
            <person name="Klenk H.P."/>
            <person name="Kyrpides N.C."/>
        </authorList>
    </citation>
    <scope>NUCLEOTIDE SEQUENCE</scope>
    <source>
        <strain evidence="3">DSM 17368 / JCM 12287 / NRRL B-23963</strain>
    </source>
</reference>
<name>G8R4B0_OWEHD</name>
<dbReference type="AlphaFoldDB" id="G8R4B0"/>
<dbReference type="EMBL" id="CP003156">
    <property type="protein sequence ID" value="AEV34210.1"/>
    <property type="molecule type" value="Genomic_DNA"/>
</dbReference>